<dbReference type="InterPro" id="IPR007168">
    <property type="entry name" value="Phageshock_PspC_N"/>
</dbReference>
<evidence type="ECO:0000256" key="3">
    <source>
        <dbReference type="ARBA" id="ARBA00022692"/>
    </source>
</evidence>
<proteinExistence type="predicted"/>
<accession>A0A1Q8EFG0</accession>
<feature type="transmembrane region" description="Helical" evidence="6">
    <location>
        <begin position="34"/>
        <end position="60"/>
    </location>
</feature>
<dbReference type="InterPro" id="IPR052027">
    <property type="entry name" value="PspC"/>
</dbReference>
<reference evidence="9 11" key="3">
    <citation type="submission" date="2018-06" db="EMBL/GenBank/DDBJ databases">
        <authorList>
            <consortium name="Pathogen Informatics"/>
            <person name="Doyle S."/>
        </authorList>
    </citation>
    <scope>NUCLEOTIDE SEQUENCE [LARGE SCALE GENOMIC DNA]</scope>
    <source>
        <strain evidence="9 11">NCTC12957</strain>
    </source>
</reference>
<evidence type="ECO:0000313" key="8">
    <source>
        <dbReference type="EMBL" id="OLF50532.1"/>
    </source>
</evidence>
<evidence type="ECO:0000256" key="5">
    <source>
        <dbReference type="ARBA" id="ARBA00023136"/>
    </source>
</evidence>
<organism evidence="8 10">
    <name type="scientific">Streptococcus acidominimus</name>
    <dbReference type="NCBI Taxonomy" id="1326"/>
    <lineage>
        <taxon>Bacteria</taxon>
        <taxon>Bacillati</taxon>
        <taxon>Bacillota</taxon>
        <taxon>Bacilli</taxon>
        <taxon>Lactobacillales</taxon>
        <taxon>Streptococcaceae</taxon>
        <taxon>Streptococcus</taxon>
    </lineage>
</organism>
<keyword evidence="2" id="KW-1003">Cell membrane</keyword>
<reference evidence="10" key="1">
    <citation type="submission" date="2016-12" db="EMBL/GenBank/DDBJ databases">
        <authorList>
            <person name="Gulvik C.A."/>
        </authorList>
    </citation>
    <scope>NUCLEOTIDE SEQUENCE [LARGE SCALE GENOMIC DNA]</scope>
    <source>
        <strain evidence="10">ATCC 51725</strain>
    </source>
</reference>
<comment type="subcellular location">
    <subcellularLocation>
        <location evidence="1">Cell membrane</location>
        <topology evidence="1">Single-pass membrane protein</topology>
    </subcellularLocation>
</comment>
<evidence type="ECO:0000256" key="1">
    <source>
        <dbReference type="ARBA" id="ARBA00004162"/>
    </source>
</evidence>
<evidence type="ECO:0000256" key="4">
    <source>
        <dbReference type="ARBA" id="ARBA00022989"/>
    </source>
</evidence>
<dbReference type="Proteomes" id="UP000186437">
    <property type="component" value="Unassembled WGS sequence"/>
</dbReference>
<dbReference type="EMBL" id="MSJL01000004">
    <property type="protein sequence ID" value="OLF50532.1"/>
    <property type="molecule type" value="Genomic_DNA"/>
</dbReference>
<dbReference type="PANTHER" id="PTHR33885:SF3">
    <property type="entry name" value="PHAGE SHOCK PROTEIN C"/>
    <property type="match status" value="1"/>
</dbReference>
<reference evidence="8" key="2">
    <citation type="submission" date="2016-12" db="EMBL/GenBank/DDBJ databases">
        <authorList>
            <person name="Song W.-J."/>
            <person name="Kurnit D.M."/>
        </authorList>
    </citation>
    <scope>NUCLEOTIDE SEQUENCE [LARGE SCALE GENOMIC DNA]</scope>
    <source>
        <strain evidence="8">ATCC 51725</strain>
    </source>
</reference>
<dbReference type="EMBL" id="UHEN01000001">
    <property type="protein sequence ID" value="SUN08317.1"/>
    <property type="molecule type" value="Genomic_DNA"/>
</dbReference>
<dbReference type="GO" id="GO:0005886">
    <property type="term" value="C:plasma membrane"/>
    <property type="evidence" value="ECO:0007669"/>
    <property type="project" value="UniProtKB-SubCell"/>
</dbReference>
<evidence type="ECO:0000313" key="11">
    <source>
        <dbReference type="Proteomes" id="UP000255213"/>
    </source>
</evidence>
<dbReference type="Pfam" id="PF04024">
    <property type="entry name" value="PspC"/>
    <property type="match status" value="1"/>
</dbReference>
<dbReference type="OrthoDB" id="9815286at2"/>
<protein>
    <submittedName>
        <fullName evidence="9">Membrane protein</fullName>
    </submittedName>
</protein>
<keyword evidence="4 6" id="KW-1133">Transmembrane helix</keyword>
<feature type="domain" description="Phage shock protein PspC N-terminal" evidence="7">
    <location>
        <begin position="5"/>
        <end position="61"/>
    </location>
</feature>
<keyword evidence="5 6" id="KW-0472">Membrane</keyword>
<name>A0A1Q8EFG0_STRAI</name>
<dbReference type="AlphaFoldDB" id="A0A1Q8EFG0"/>
<keyword evidence="10" id="KW-1185">Reference proteome</keyword>
<dbReference type="PANTHER" id="PTHR33885">
    <property type="entry name" value="PHAGE SHOCK PROTEIN C"/>
    <property type="match status" value="1"/>
</dbReference>
<sequence length="89" mass="10271">MPFGFYKQRNKKLISGVLAGLADRFRWDLSITRVIFVILCLFGRLGLLAVAAYILAAILLPFKEDVYAERYGTGPRKVKEAEKIHRDRW</sequence>
<keyword evidence="3 6" id="KW-0812">Transmembrane</keyword>
<gene>
    <name evidence="8" type="ORF">BU200_01335</name>
    <name evidence="9" type="ORF">NCTC12957_01910</name>
</gene>
<evidence type="ECO:0000259" key="7">
    <source>
        <dbReference type="Pfam" id="PF04024"/>
    </source>
</evidence>
<evidence type="ECO:0000256" key="6">
    <source>
        <dbReference type="SAM" id="Phobius"/>
    </source>
</evidence>
<dbReference type="RefSeq" id="WP_075098440.1">
    <property type="nucleotide sequence ID" value="NZ_MSJL01000004.1"/>
</dbReference>
<evidence type="ECO:0000313" key="9">
    <source>
        <dbReference type="EMBL" id="SUN08317.1"/>
    </source>
</evidence>
<evidence type="ECO:0000313" key="10">
    <source>
        <dbReference type="Proteomes" id="UP000186437"/>
    </source>
</evidence>
<dbReference type="Proteomes" id="UP000255213">
    <property type="component" value="Unassembled WGS sequence"/>
</dbReference>
<evidence type="ECO:0000256" key="2">
    <source>
        <dbReference type="ARBA" id="ARBA00022475"/>
    </source>
</evidence>